<gene>
    <name evidence="4" type="primary">LOC113207746</name>
</gene>
<dbReference type="Proteomes" id="UP000504606">
    <property type="component" value="Unplaced"/>
</dbReference>
<feature type="region of interest" description="Disordered" evidence="1">
    <location>
        <begin position="32"/>
        <end position="82"/>
    </location>
</feature>
<evidence type="ECO:0000256" key="2">
    <source>
        <dbReference type="SAM" id="SignalP"/>
    </source>
</evidence>
<keyword evidence="2" id="KW-0732">Signal</keyword>
<protein>
    <submittedName>
        <fullName evidence="4">Uncharacterized protein LOC113207746 isoform X2</fullName>
    </submittedName>
</protein>
<accession>A0A9C6X1M0</accession>
<feature type="chain" id="PRO_5038865536" evidence="2">
    <location>
        <begin position="22"/>
        <end position="93"/>
    </location>
</feature>
<evidence type="ECO:0000256" key="1">
    <source>
        <dbReference type="SAM" id="MobiDB-lite"/>
    </source>
</evidence>
<proteinExistence type="predicted"/>
<name>A0A9C6X1M0_FRAOC</name>
<evidence type="ECO:0000313" key="4">
    <source>
        <dbReference type="RefSeq" id="XP_052127474.1"/>
    </source>
</evidence>
<feature type="compositionally biased region" description="Pro residues" evidence="1">
    <location>
        <begin position="39"/>
        <end position="51"/>
    </location>
</feature>
<feature type="signal peptide" evidence="2">
    <location>
        <begin position="1"/>
        <end position="21"/>
    </location>
</feature>
<keyword evidence="3" id="KW-1185">Reference proteome</keyword>
<feature type="compositionally biased region" description="Pro residues" evidence="1">
    <location>
        <begin position="60"/>
        <end position="76"/>
    </location>
</feature>
<sequence length="93" mass="9554">MNRTIVICSLLVAMVAASALAAPTQDGIIVVQRRGPAPKSGPAPDPDPVPSVPVEKKPRGPAPKSGPAPDPDPVPSVPVEKKPRVVVIQMKLG</sequence>
<reference evidence="4" key="1">
    <citation type="submission" date="2025-08" db="UniProtKB">
        <authorList>
            <consortium name="RefSeq"/>
        </authorList>
    </citation>
    <scope>IDENTIFICATION</scope>
    <source>
        <tissue evidence="4">Whole organism</tissue>
    </source>
</reference>
<organism evidence="3 4">
    <name type="scientific">Frankliniella occidentalis</name>
    <name type="common">Western flower thrips</name>
    <name type="synonym">Euthrips occidentalis</name>
    <dbReference type="NCBI Taxonomy" id="133901"/>
    <lineage>
        <taxon>Eukaryota</taxon>
        <taxon>Metazoa</taxon>
        <taxon>Ecdysozoa</taxon>
        <taxon>Arthropoda</taxon>
        <taxon>Hexapoda</taxon>
        <taxon>Insecta</taxon>
        <taxon>Pterygota</taxon>
        <taxon>Neoptera</taxon>
        <taxon>Paraneoptera</taxon>
        <taxon>Thysanoptera</taxon>
        <taxon>Terebrantia</taxon>
        <taxon>Thripoidea</taxon>
        <taxon>Thripidae</taxon>
        <taxon>Frankliniella</taxon>
    </lineage>
</organism>
<dbReference type="GeneID" id="113207746"/>
<dbReference type="RefSeq" id="XP_052127474.1">
    <property type="nucleotide sequence ID" value="XM_052271514.1"/>
</dbReference>
<evidence type="ECO:0000313" key="3">
    <source>
        <dbReference type="Proteomes" id="UP000504606"/>
    </source>
</evidence>
<dbReference type="AlphaFoldDB" id="A0A9C6X1M0"/>